<keyword evidence="1" id="KW-0812">Transmembrane</keyword>
<dbReference type="Pfam" id="PF18936">
    <property type="entry name" value="DUF5684"/>
    <property type="match status" value="1"/>
</dbReference>
<dbReference type="Proteomes" id="UP000524246">
    <property type="component" value="Unassembled WGS sequence"/>
</dbReference>
<sequence length="260" mass="29277">MADYVFLRKITTLLFLSLLIISPDLCSAQSDVYKYKDDKGHTYYVSDLDKIPEQYRKKITQPHSLPTIVREQSKSTPKLETKDFGKGFSSAFESKTNIEEDTQIDSMEEGVELSNEKKPGTVWDSFSKGFVRGYSKSSPPEDYDRLVKVLRSDIGRKVLIVTIVISLINIIAMWILLERRGLPGFGVVIPIYNLILISNLAGKSGWWVLWFLLPGIGGIIWSLSVNFCIAKNFGKGDLFAVGTAILPFLFFPIMAFSGDR</sequence>
<name>A0A7X9FU91_9DELT</name>
<feature type="transmembrane region" description="Helical" evidence="1">
    <location>
        <begin position="207"/>
        <end position="229"/>
    </location>
</feature>
<feature type="transmembrane region" description="Helical" evidence="1">
    <location>
        <begin position="184"/>
        <end position="201"/>
    </location>
</feature>
<gene>
    <name evidence="3" type="ORF">GYA55_14660</name>
</gene>
<keyword evidence="1" id="KW-1133">Transmembrane helix</keyword>
<keyword evidence="1" id="KW-0472">Membrane</keyword>
<feature type="transmembrane region" description="Helical" evidence="1">
    <location>
        <begin position="158"/>
        <end position="177"/>
    </location>
</feature>
<proteinExistence type="predicted"/>
<comment type="caution">
    <text evidence="3">The sequence shown here is derived from an EMBL/GenBank/DDBJ whole genome shotgun (WGS) entry which is preliminary data.</text>
</comment>
<dbReference type="EMBL" id="JAAZON010000666">
    <property type="protein sequence ID" value="NMC64403.1"/>
    <property type="molecule type" value="Genomic_DNA"/>
</dbReference>
<dbReference type="InterPro" id="IPR043739">
    <property type="entry name" value="DUF5684"/>
</dbReference>
<protein>
    <submittedName>
        <fullName evidence="3">DUF805 domain-containing protein</fullName>
    </submittedName>
</protein>
<dbReference type="AlphaFoldDB" id="A0A7X9FU91"/>
<evidence type="ECO:0000313" key="3">
    <source>
        <dbReference type="EMBL" id="NMC64403.1"/>
    </source>
</evidence>
<feature type="signal peptide" evidence="2">
    <location>
        <begin position="1"/>
        <end position="28"/>
    </location>
</feature>
<evidence type="ECO:0000256" key="1">
    <source>
        <dbReference type="SAM" id="Phobius"/>
    </source>
</evidence>
<feature type="chain" id="PRO_5031219491" evidence="2">
    <location>
        <begin position="29"/>
        <end position="260"/>
    </location>
</feature>
<reference evidence="3 4" key="1">
    <citation type="journal article" date="2020" name="Biotechnol. Biofuels">
        <title>New insights from the biogas microbiome by comprehensive genome-resolved metagenomics of nearly 1600 species originating from multiple anaerobic digesters.</title>
        <authorList>
            <person name="Campanaro S."/>
            <person name="Treu L."/>
            <person name="Rodriguez-R L.M."/>
            <person name="Kovalovszki A."/>
            <person name="Ziels R.M."/>
            <person name="Maus I."/>
            <person name="Zhu X."/>
            <person name="Kougias P.G."/>
            <person name="Basile A."/>
            <person name="Luo G."/>
            <person name="Schluter A."/>
            <person name="Konstantinidis K.T."/>
            <person name="Angelidaki I."/>
        </authorList>
    </citation>
    <scope>NUCLEOTIDE SEQUENCE [LARGE SCALE GENOMIC DNA]</scope>
    <source>
        <strain evidence="3">AS27yjCOA_65</strain>
    </source>
</reference>
<accession>A0A7X9FU91</accession>
<organism evidence="3 4">
    <name type="scientific">SAR324 cluster bacterium</name>
    <dbReference type="NCBI Taxonomy" id="2024889"/>
    <lineage>
        <taxon>Bacteria</taxon>
        <taxon>Deltaproteobacteria</taxon>
        <taxon>SAR324 cluster</taxon>
    </lineage>
</organism>
<keyword evidence="2" id="KW-0732">Signal</keyword>
<evidence type="ECO:0000256" key="2">
    <source>
        <dbReference type="SAM" id="SignalP"/>
    </source>
</evidence>
<feature type="transmembrane region" description="Helical" evidence="1">
    <location>
        <begin position="238"/>
        <end position="257"/>
    </location>
</feature>
<evidence type="ECO:0000313" key="4">
    <source>
        <dbReference type="Proteomes" id="UP000524246"/>
    </source>
</evidence>